<dbReference type="PANTHER" id="PTHR31707">
    <property type="entry name" value="PECTINESTERASE"/>
    <property type="match status" value="1"/>
</dbReference>
<dbReference type="GO" id="GO:0045490">
    <property type="term" value="P:pectin catabolic process"/>
    <property type="evidence" value="ECO:0007669"/>
    <property type="project" value="UniProtKB-UniPathway"/>
</dbReference>
<evidence type="ECO:0000259" key="16">
    <source>
        <dbReference type="SMART" id="SM00856"/>
    </source>
</evidence>
<evidence type="ECO:0000256" key="5">
    <source>
        <dbReference type="ARBA" id="ARBA00013229"/>
    </source>
</evidence>
<accession>A0A498K0V0</accession>
<sequence>MSLSTGGSMSAASSLSEISDMETLKLGLDLVSAARRNIGFLRTVAESQWLHQKGTAVEAVRRYNELWMPLVSDLTAESAAVPVIHPPIDIEWVWFCHTLNPVSYRHYCEQKFSNLIGKATIFNEENKEYALMKCREIWIRRYPNEPFENEADSDSNSEVRFSEVADEEAELLEEVKKNRFLYSKFSEPYRSEIVYLIAARQRYKRFLFMVQRSSIDLDSPLVPASDIMLMWLTHQSYPTVYAEDLKGMEGDLGKVVTVWAAVKEKEVEETRKLWERTFDQPYEKAGGEIALKLDRGVSFKPPVYWEASDTDVNTKYKPMHPRFLLEVCVLVRLRDKTKVMQEDTKRNILRLRMVRCHRELKLEKPISDFPYATWQKAWHLYCEFGTKGVVLELRRRGGSCFKGTSVQETVTFHWNDLLRAPSLTLEKEYQQVDIFASITPPVQAPYLLKCVPDRVTDDSGAMISDVILRMNQYRPQEGRWLSRTVLDHAGRECFVIRIRMGEGFWRRGGEKPSAVKWEDRIIEIREGSWSYVAGSIGRAPAKLVGTAIPKEPLEQWTAAWTFSTGDELMIQWDLSSSISGLSFGIQSQDAESTVKLLKGRKMQYRVWKKRPVTEDEDRQYEEEGEEEEDEDEEEGFLTLVRYTEDNPNGRATALLNWKLLVAELLPEEDAVLVLLLSISILRSVSEMRKEDLGCLLIRRRLKEVKLGTRDWASVVLHPSSSSSISSPYLQPWYWNAKVIMASEGADHFTRQPADIPDAWKFFSKARLIGKTRPNMALANFLLLLLSIACCSYGVTSSHSIQSMVTQTCTDIEDRNSCLANVQAELQKTGPQIQDSVSIITAALRHTLNETKNAIQMITKFNSLSISYRESVAIEDCKELLDYSVSELAWSLGEMIKIRGGDTNVHYEGDLKSWLSAALSNQDTCLEGFEGTDRRLESFVRGSLKQVTQLIGNVLALYTQLYSLPSPPRDHGPPMNKSSSGDDFPAWMSEDDQALVKSNPKSGAKHAVVAADGSGQYRTITEAVNEAPNYSPSRYVIYVKKGIYKENIDLKKKKTNIMFVGDGIGQTIVTGNRNFMQGWTTFRTATVDDADRRSRKRVVIISVSAFLLVAMVVAVTVGFAMEKSFYNSPYSGNKGRSHDKPASMKAIKAICQPTDYKQECLDSLSYASGNTTTDPVQLIGYGFKVAMKYVYDAAKKSDFLRKLEKDPRTSNALDTCEELMELALGELRQSLVRLGFIDDLTKFNDMLMDLKVWLSATITYQESCLDAFENTTSSTDAAEEMKNVLKTSMHLSSNALAMVSQVFSAFTDLNNPDPSHRRLLQFDAFPVIGHSEFEDPKWYGGEGKKLRRLLQFDTFPVIGHGEFEDPKWYGGEGRKLRRLLQFDAFPVMGHGEFDDPKWYGGEGRKLRRLLQFDAFPVIGHGEFEDPKWYGGEGRKLLTTSTTSAPKINKPDIIVAKDGSGSYKTITEALKHVPKYGNETFIIYIKEGIYNEHILVTRSMTNVMMIGDGANKTRITGNKNFVDGTTTYHTATVAIQGDHFMAMDIGFENSAGPEKHQAVALRVSADKAIFYRCSMDGYQDTLYTHAQRQFYRDCTISGTIDFVFGDATAIFQNCTFLIRKPLPNQSCIVTAQGRKERRQPSAVIIQNSTITADPDYFPVKDENKAYLGRPWKEYSRTIIMDSYIDDVIQPEGWLPWEGEWGLKTCFYAELGNTGPAANKARRVTWRGIKKITENHAADFTPGRFFRGDKWIRLSGVPYIPGLTTRNQPKTATISTQSVLKGA</sequence>
<evidence type="ECO:0000256" key="6">
    <source>
        <dbReference type="ARBA" id="ARBA00022512"/>
    </source>
</evidence>
<evidence type="ECO:0000256" key="9">
    <source>
        <dbReference type="ARBA" id="ARBA00023157"/>
    </source>
</evidence>
<evidence type="ECO:0000256" key="12">
    <source>
        <dbReference type="ARBA" id="ARBA00057335"/>
    </source>
</evidence>
<dbReference type="InterPro" id="IPR009836">
    <property type="entry name" value="GRDP-like"/>
</dbReference>
<dbReference type="InterPro" id="IPR012334">
    <property type="entry name" value="Pectin_lyas_fold"/>
</dbReference>
<keyword evidence="15" id="KW-0812">Transmembrane</keyword>
<dbReference type="GO" id="GO:0042545">
    <property type="term" value="P:cell wall modification"/>
    <property type="evidence" value="ECO:0007669"/>
    <property type="project" value="InterPro"/>
</dbReference>
<dbReference type="InterPro" id="IPR057518">
    <property type="entry name" value="GRDP_C"/>
</dbReference>
<keyword evidence="9" id="KW-1015">Disulfide bond</keyword>
<gene>
    <name evidence="17" type="ORF">DVH24_015148</name>
</gene>
<keyword evidence="15" id="KW-1133">Transmembrane helix</keyword>
<dbReference type="Pfam" id="PF07173">
    <property type="entry name" value="GRDP-like"/>
    <property type="match status" value="1"/>
</dbReference>
<dbReference type="Proteomes" id="UP000290289">
    <property type="component" value="Chromosome 4"/>
</dbReference>
<evidence type="ECO:0000256" key="2">
    <source>
        <dbReference type="ARBA" id="ARBA00005184"/>
    </source>
</evidence>
<dbReference type="Pfam" id="PF01095">
    <property type="entry name" value="Pectinesterase"/>
    <property type="match status" value="2"/>
</dbReference>
<feature type="domain" description="Pectinesterase inhibitor" evidence="16">
    <location>
        <begin position="1141"/>
        <end position="1297"/>
    </location>
</feature>
<dbReference type="GO" id="GO:0030599">
    <property type="term" value="F:pectinesterase activity"/>
    <property type="evidence" value="ECO:0007669"/>
    <property type="project" value="UniProtKB-EC"/>
</dbReference>
<dbReference type="SUPFAM" id="SSF51126">
    <property type="entry name" value="Pectin lyase-like"/>
    <property type="match status" value="2"/>
</dbReference>
<evidence type="ECO:0000256" key="14">
    <source>
        <dbReference type="SAM" id="MobiDB-lite"/>
    </source>
</evidence>
<evidence type="ECO:0000313" key="17">
    <source>
        <dbReference type="EMBL" id="RXI01799.1"/>
    </source>
</evidence>
<evidence type="ECO:0000256" key="10">
    <source>
        <dbReference type="ARBA" id="ARBA00023180"/>
    </source>
</evidence>
<dbReference type="NCBIfam" id="TIGR01614">
    <property type="entry name" value="PME_inhib"/>
    <property type="match status" value="2"/>
</dbReference>
<comment type="catalytic activity">
    <reaction evidence="11">
        <text>[(1-&gt;4)-alpha-D-galacturonosyl methyl ester](n) + n H2O = [(1-&gt;4)-alpha-D-galacturonosyl](n) + n methanol + n H(+)</text>
        <dbReference type="Rhea" id="RHEA:22380"/>
        <dbReference type="Rhea" id="RHEA-COMP:14570"/>
        <dbReference type="Rhea" id="RHEA-COMP:14573"/>
        <dbReference type="ChEBI" id="CHEBI:15377"/>
        <dbReference type="ChEBI" id="CHEBI:15378"/>
        <dbReference type="ChEBI" id="CHEBI:17790"/>
        <dbReference type="ChEBI" id="CHEBI:140522"/>
        <dbReference type="ChEBI" id="CHEBI:140523"/>
        <dbReference type="EC" id="3.1.1.11"/>
    </reaction>
</comment>
<evidence type="ECO:0000256" key="13">
    <source>
        <dbReference type="PROSITE-ProRule" id="PRU10040"/>
    </source>
</evidence>
<dbReference type="STRING" id="3750.A0A498K0V0"/>
<feature type="region of interest" description="Disordered" evidence="14">
    <location>
        <begin position="615"/>
        <end position="634"/>
    </location>
</feature>
<dbReference type="CDD" id="cd15799">
    <property type="entry name" value="PMEI-like_4"/>
    <property type="match status" value="1"/>
</dbReference>
<dbReference type="CDD" id="cd15798">
    <property type="entry name" value="PMEI-like_3"/>
    <property type="match status" value="1"/>
</dbReference>
<comment type="similarity">
    <text evidence="4">In the C-terminal section; belongs to the pectinesterase family.</text>
</comment>
<dbReference type="PROSITE" id="PS00800">
    <property type="entry name" value="PECTINESTERASE_1"/>
    <property type="match status" value="2"/>
</dbReference>
<dbReference type="FunFam" id="2.160.20.10:FF:000001">
    <property type="entry name" value="Pectinesterase"/>
    <property type="match status" value="1"/>
</dbReference>
<evidence type="ECO:0000313" key="18">
    <source>
        <dbReference type="Proteomes" id="UP000290289"/>
    </source>
</evidence>
<dbReference type="InterPro" id="IPR006501">
    <property type="entry name" value="Pectinesterase_inhib_dom"/>
</dbReference>
<keyword evidence="6" id="KW-0964">Secreted</keyword>
<evidence type="ECO:0000256" key="11">
    <source>
        <dbReference type="ARBA" id="ARBA00047928"/>
    </source>
</evidence>
<feature type="active site" evidence="13">
    <location>
        <position position="1599"/>
    </location>
</feature>
<comment type="caution">
    <text evidence="17">The sequence shown here is derived from an EMBL/GenBank/DDBJ whole genome shotgun (WGS) entry which is preliminary data.</text>
</comment>
<dbReference type="GO" id="GO:0004857">
    <property type="term" value="F:enzyme inhibitor activity"/>
    <property type="evidence" value="ECO:0007669"/>
    <property type="project" value="InterPro"/>
</dbReference>
<feature type="domain" description="Pectinesterase inhibitor" evidence="16">
    <location>
        <begin position="799"/>
        <end position="956"/>
    </location>
</feature>
<feature type="transmembrane region" description="Helical" evidence="15">
    <location>
        <begin position="775"/>
        <end position="794"/>
    </location>
</feature>
<keyword evidence="18" id="KW-1185">Reference proteome</keyword>
<dbReference type="InterPro" id="IPR000070">
    <property type="entry name" value="Pectinesterase_cat"/>
</dbReference>
<keyword evidence="7" id="KW-0378">Hydrolase</keyword>
<comment type="subcellular location">
    <subcellularLocation>
        <location evidence="1">Secreted</location>
        <location evidence="1">Cell wall</location>
    </subcellularLocation>
</comment>
<evidence type="ECO:0000256" key="15">
    <source>
        <dbReference type="SAM" id="Phobius"/>
    </source>
</evidence>
<keyword evidence="6" id="KW-0134">Cell wall</keyword>
<evidence type="ECO:0000256" key="4">
    <source>
        <dbReference type="ARBA" id="ARBA00007786"/>
    </source>
</evidence>
<dbReference type="EMBL" id="RDQH01000330">
    <property type="protein sequence ID" value="RXI01799.1"/>
    <property type="molecule type" value="Genomic_DNA"/>
</dbReference>
<feature type="transmembrane region" description="Helical" evidence="15">
    <location>
        <begin position="1097"/>
        <end position="1120"/>
    </location>
</feature>
<dbReference type="Pfam" id="PF04043">
    <property type="entry name" value="PMEI"/>
    <property type="match status" value="2"/>
</dbReference>
<evidence type="ECO:0000256" key="1">
    <source>
        <dbReference type="ARBA" id="ARBA00004191"/>
    </source>
</evidence>
<keyword evidence="10" id="KW-0325">Glycoprotein</keyword>
<dbReference type="Gene3D" id="1.20.140.40">
    <property type="entry name" value="Invertase/pectin methylesterase inhibitor family protein"/>
    <property type="match status" value="2"/>
</dbReference>
<name>A0A498K0V0_MALDO</name>
<dbReference type="Pfam" id="PF25335">
    <property type="entry name" value="GRDP_C"/>
    <property type="match status" value="1"/>
</dbReference>
<comment type="similarity">
    <text evidence="3">In the N-terminal section; belongs to the PMEI family.</text>
</comment>
<evidence type="ECO:0000256" key="7">
    <source>
        <dbReference type="ARBA" id="ARBA00022801"/>
    </source>
</evidence>
<dbReference type="Gene3D" id="2.160.20.10">
    <property type="entry name" value="Single-stranded right-handed beta-helix, Pectin lyase-like"/>
    <property type="match status" value="2"/>
</dbReference>
<comment type="pathway">
    <text evidence="2">Glycan metabolism; pectin degradation; 2-dehydro-3-deoxy-D-gluconate from pectin: step 1/5.</text>
</comment>
<keyword evidence="8" id="KW-0063">Aspartyl esterase</keyword>
<dbReference type="SUPFAM" id="SSF101148">
    <property type="entry name" value="Plant invertase/pectin methylesterase inhibitor"/>
    <property type="match status" value="2"/>
</dbReference>
<dbReference type="InterPro" id="IPR011050">
    <property type="entry name" value="Pectin_lyase_fold/virulence"/>
</dbReference>
<reference evidence="17 18" key="1">
    <citation type="submission" date="2018-10" db="EMBL/GenBank/DDBJ databases">
        <title>A high-quality apple genome assembly.</title>
        <authorList>
            <person name="Hu J."/>
        </authorList>
    </citation>
    <scope>NUCLEOTIDE SEQUENCE [LARGE SCALE GENOMIC DNA]</scope>
    <source>
        <strain evidence="18">cv. HFTH1</strain>
        <tissue evidence="17">Young leaf</tissue>
    </source>
</reference>
<proteinExistence type="inferred from homology"/>
<dbReference type="InterPro" id="IPR035513">
    <property type="entry name" value="Invertase/methylesterase_inhib"/>
</dbReference>
<dbReference type="SMART" id="SM00856">
    <property type="entry name" value="PMEI"/>
    <property type="match status" value="2"/>
</dbReference>
<organism evidence="17 18">
    <name type="scientific">Malus domestica</name>
    <name type="common">Apple</name>
    <name type="synonym">Pyrus malus</name>
    <dbReference type="NCBI Taxonomy" id="3750"/>
    <lineage>
        <taxon>Eukaryota</taxon>
        <taxon>Viridiplantae</taxon>
        <taxon>Streptophyta</taxon>
        <taxon>Embryophyta</taxon>
        <taxon>Tracheophyta</taxon>
        <taxon>Spermatophyta</taxon>
        <taxon>Magnoliopsida</taxon>
        <taxon>eudicotyledons</taxon>
        <taxon>Gunneridae</taxon>
        <taxon>Pentapetalae</taxon>
        <taxon>rosids</taxon>
        <taxon>fabids</taxon>
        <taxon>Rosales</taxon>
        <taxon>Rosaceae</taxon>
        <taxon>Amygdaloideae</taxon>
        <taxon>Maleae</taxon>
        <taxon>Malus</taxon>
    </lineage>
</organism>
<dbReference type="PROSITE" id="PS00503">
    <property type="entry name" value="PECTINESTERASE_2"/>
    <property type="match status" value="1"/>
</dbReference>
<comment type="function">
    <text evidence="12">Acts in the modification of cell walls via demethylesterification of cell wall pectin.</text>
</comment>
<dbReference type="FunFam" id="1.20.140.40:FF:000001">
    <property type="entry name" value="Pectinesterase"/>
    <property type="match status" value="1"/>
</dbReference>
<keyword evidence="15" id="KW-0472">Membrane</keyword>
<dbReference type="InterPro" id="IPR033131">
    <property type="entry name" value="Pectinesterase_Asp_AS"/>
</dbReference>
<evidence type="ECO:0000256" key="3">
    <source>
        <dbReference type="ARBA" id="ARBA00006027"/>
    </source>
</evidence>
<evidence type="ECO:0000256" key="8">
    <source>
        <dbReference type="ARBA" id="ARBA00023085"/>
    </source>
</evidence>
<dbReference type="UniPathway" id="UPA00545">
    <property type="reaction ID" value="UER00823"/>
</dbReference>
<dbReference type="EC" id="3.1.1.11" evidence="5"/>
<dbReference type="InterPro" id="IPR018040">
    <property type="entry name" value="Pectinesterase_Tyr_AS"/>
</dbReference>
<protein>
    <recommendedName>
        <fullName evidence="5">pectinesterase</fullName>
        <ecNumber evidence="5">3.1.1.11</ecNumber>
    </recommendedName>
</protein>